<sequence length="135" mass="15132">MTIIKNSNLGNTPFQKLLGHNLTIMEQWTDLSNTLQGNGSLSRELKEEIRKMLAQNHGCNYCKAKGKPKRPFSDQKSVVCIGFTDVFISSGTTIPTQVIKLLQKSLTETEISELIAFITFTTCQQYFGAIMQLEP</sequence>
<name>A0A3A0VN70_STAGA</name>
<comment type="caution">
    <text evidence="1">The sequence shown here is derived from an EMBL/GenBank/DDBJ whole genome shotgun (WGS) entry which is preliminary data.</text>
</comment>
<organism evidence="1 2">
    <name type="scientific">Staphylococcus gallinarum</name>
    <dbReference type="NCBI Taxonomy" id="1293"/>
    <lineage>
        <taxon>Bacteria</taxon>
        <taxon>Bacillati</taxon>
        <taxon>Bacillota</taxon>
        <taxon>Bacilli</taxon>
        <taxon>Bacillales</taxon>
        <taxon>Staphylococcaceae</taxon>
        <taxon>Staphylococcus</taxon>
    </lineage>
</organism>
<gene>
    <name evidence="1" type="ORF">BUZ14_10135</name>
</gene>
<proteinExistence type="predicted"/>
<dbReference type="InterPro" id="IPR029032">
    <property type="entry name" value="AhpD-like"/>
</dbReference>
<dbReference type="Proteomes" id="UP000265541">
    <property type="component" value="Unassembled WGS sequence"/>
</dbReference>
<protein>
    <submittedName>
        <fullName evidence="1">Carboxymuconolactone decarboxylase family protein</fullName>
    </submittedName>
</protein>
<dbReference type="EMBL" id="QYJN01000005">
    <property type="protein sequence ID" value="RIP33461.1"/>
    <property type="molecule type" value="Genomic_DNA"/>
</dbReference>
<evidence type="ECO:0000313" key="1">
    <source>
        <dbReference type="EMBL" id="RIP33461.1"/>
    </source>
</evidence>
<dbReference type="SUPFAM" id="SSF69118">
    <property type="entry name" value="AhpD-like"/>
    <property type="match status" value="1"/>
</dbReference>
<reference evidence="1 2" key="1">
    <citation type="journal article" date="2016" name="Front. Microbiol.">
        <title>Comprehensive Phylogenetic Analysis of Bovine Non-aureus Staphylococci Species Based on Whole-Genome Sequencing.</title>
        <authorList>
            <person name="Naushad S."/>
            <person name="Barkema H.W."/>
            <person name="Luby C."/>
            <person name="Condas L.A."/>
            <person name="Nobrega D.B."/>
            <person name="Carson D.A."/>
            <person name="De Buck J."/>
        </authorList>
    </citation>
    <scope>NUCLEOTIDE SEQUENCE [LARGE SCALE GENOMIC DNA]</scope>
    <source>
        <strain evidence="1 2">SNUC 4781</strain>
    </source>
</reference>
<dbReference type="RefSeq" id="WP_119485790.1">
    <property type="nucleotide sequence ID" value="NZ_QYJN01000005.1"/>
</dbReference>
<evidence type="ECO:0000313" key="2">
    <source>
        <dbReference type="Proteomes" id="UP000265541"/>
    </source>
</evidence>
<dbReference type="OrthoDB" id="1257571at2"/>
<dbReference type="AlphaFoldDB" id="A0A3A0VN70"/>
<dbReference type="Gene3D" id="1.20.1290.10">
    <property type="entry name" value="AhpD-like"/>
    <property type="match status" value="1"/>
</dbReference>
<accession>A0A3A0VN70</accession>